<reference evidence="2 3" key="1">
    <citation type="submission" date="2016-10" db="EMBL/GenBank/DDBJ databases">
        <title>Paenibacillus species isolates.</title>
        <authorList>
            <person name="Beno S.M."/>
        </authorList>
    </citation>
    <scope>NUCLEOTIDE SEQUENCE [LARGE SCALE GENOMIC DNA]</scope>
    <source>
        <strain evidence="2 3">FSL H7-0918</strain>
    </source>
</reference>
<dbReference type="Pfam" id="PF01726">
    <property type="entry name" value="LexA_DNA_bind"/>
    <property type="match status" value="1"/>
</dbReference>
<dbReference type="SUPFAM" id="SSF46785">
    <property type="entry name" value="Winged helix' DNA-binding domain"/>
    <property type="match status" value="1"/>
</dbReference>
<dbReference type="RefSeq" id="WP_076138859.1">
    <property type="nucleotide sequence ID" value="NZ_MPTN01000036.1"/>
</dbReference>
<evidence type="ECO:0000259" key="1">
    <source>
        <dbReference type="Pfam" id="PF01726"/>
    </source>
</evidence>
<dbReference type="InterPro" id="IPR036390">
    <property type="entry name" value="WH_DNA-bd_sf"/>
</dbReference>
<comment type="caution">
    <text evidence="2">The sequence shown here is derived from an EMBL/GenBank/DDBJ whole genome shotgun (WGS) entry which is preliminary data.</text>
</comment>
<organism evidence="2 3">
    <name type="scientific">Paenibacillus odorifer</name>
    <dbReference type="NCBI Taxonomy" id="189426"/>
    <lineage>
        <taxon>Bacteria</taxon>
        <taxon>Bacillati</taxon>
        <taxon>Bacillota</taxon>
        <taxon>Bacilli</taxon>
        <taxon>Bacillales</taxon>
        <taxon>Paenibacillaceae</taxon>
        <taxon>Paenibacillus</taxon>
    </lineage>
</organism>
<dbReference type="GO" id="GO:0006508">
    <property type="term" value="P:proteolysis"/>
    <property type="evidence" value="ECO:0007669"/>
    <property type="project" value="InterPro"/>
</dbReference>
<dbReference type="InterPro" id="IPR006199">
    <property type="entry name" value="LexA_DNA-bd_dom"/>
</dbReference>
<dbReference type="Proteomes" id="UP000187323">
    <property type="component" value="Unassembled WGS sequence"/>
</dbReference>
<gene>
    <name evidence="2" type="ORF">BSK47_30845</name>
</gene>
<protein>
    <recommendedName>
        <fullName evidence="1">LexA repressor DNA-binding domain-containing protein</fullName>
    </recommendedName>
</protein>
<name>A0AB36J3V2_9BACL</name>
<dbReference type="Gene3D" id="1.10.10.10">
    <property type="entry name" value="Winged helix-like DNA-binding domain superfamily/Winged helix DNA-binding domain"/>
    <property type="match status" value="1"/>
</dbReference>
<sequence length="94" mass="10852">MKAISKKQQAILNFIDKYSFEFQYSPSIRDIADAMGHQSISTTHGFIERLENKNLLTWRRFQPRTIVLTRKGMAQVTKTRVSEVNVKAGELAHK</sequence>
<evidence type="ECO:0000313" key="2">
    <source>
        <dbReference type="EMBL" id="OME10425.1"/>
    </source>
</evidence>
<dbReference type="InterPro" id="IPR036388">
    <property type="entry name" value="WH-like_DNA-bd_sf"/>
</dbReference>
<dbReference type="GO" id="GO:0004252">
    <property type="term" value="F:serine-type endopeptidase activity"/>
    <property type="evidence" value="ECO:0007669"/>
    <property type="project" value="InterPro"/>
</dbReference>
<dbReference type="EMBL" id="MPTO01000048">
    <property type="protein sequence ID" value="OME10425.1"/>
    <property type="molecule type" value="Genomic_DNA"/>
</dbReference>
<proteinExistence type="predicted"/>
<dbReference type="AlphaFoldDB" id="A0AB36J3V2"/>
<feature type="domain" description="LexA repressor DNA-binding" evidence="1">
    <location>
        <begin position="1"/>
        <end position="65"/>
    </location>
</feature>
<accession>A0AB36J3V2</accession>
<evidence type="ECO:0000313" key="3">
    <source>
        <dbReference type="Proteomes" id="UP000187323"/>
    </source>
</evidence>